<feature type="domain" description="Enoyl reductase (ER)" evidence="2">
    <location>
        <begin position="60"/>
        <end position="337"/>
    </location>
</feature>
<keyword evidence="4" id="KW-1185">Reference proteome</keyword>
<dbReference type="InterPro" id="IPR041694">
    <property type="entry name" value="ADH_N_2"/>
</dbReference>
<dbReference type="InterPro" id="IPR036291">
    <property type="entry name" value="NAD(P)-bd_dom_sf"/>
</dbReference>
<sequence>MVSNRQVIFTKEPTGMVVAGEHLQVHESVIDLETPLERDEYLLKTLMVSIDPYMRLRMAGGFNAFKLDKPVNGFTMSVVIKSNNANFKEGDLVLGQYAAVYEEYTKVTRDLSQFYTLCNDSKSTGLPMSSRLSVLGVGGLTAYVGLLKYGHPKANEMLYVSGAASNVGQIAGQIGKILGLRVVGSAGSDEKVQYLKDIGFDDAFNYKTIDLDKGLTKHCPNGIDIYFDNVGGSTIETVIDHSNVGGRIIVCGAISQYNNEKSDGVRNLLKLIPQRITMSGFSVSDSMDMMPEYTEKMTSWLLQGKIQHHETIANGIEKVPEALVDVLTGKNIGKQLVKFDL</sequence>
<organism evidence="3 4">
    <name type="scientific">Syncephalastrum racemosum</name>
    <name type="common">Filamentous fungus</name>
    <dbReference type="NCBI Taxonomy" id="13706"/>
    <lineage>
        <taxon>Eukaryota</taxon>
        <taxon>Fungi</taxon>
        <taxon>Fungi incertae sedis</taxon>
        <taxon>Mucoromycota</taxon>
        <taxon>Mucoromycotina</taxon>
        <taxon>Mucoromycetes</taxon>
        <taxon>Mucorales</taxon>
        <taxon>Syncephalastraceae</taxon>
        <taxon>Syncephalastrum</taxon>
    </lineage>
</organism>
<evidence type="ECO:0000313" key="3">
    <source>
        <dbReference type="EMBL" id="ORY94973.1"/>
    </source>
</evidence>
<dbReference type="Pfam" id="PF16884">
    <property type="entry name" value="ADH_N_2"/>
    <property type="match status" value="1"/>
</dbReference>
<dbReference type="OrthoDB" id="809632at2759"/>
<dbReference type="InterPro" id="IPR020843">
    <property type="entry name" value="ER"/>
</dbReference>
<dbReference type="SUPFAM" id="SSF50129">
    <property type="entry name" value="GroES-like"/>
    <property type="match status" value="1"/>
</dbReference>
<dbReference type="FunCoup" id="A0A1X2H8U1">
    <property type="interactions" value="90"/>
</dbReference>
<reference evidence="3 4" key="1">
    <citation type="submission" date="2016-07" db="EMBL/GenBank/DDBJ databases">
        <title>Pervasive Adenine N6-methylation of Active Genes in Fungi.</title>
        <authorList>
            <consortium name="DOE Joint Genome Institute"/>
            <person name="Mondo S.J."/>
            <person name="Dannebaum R.O."/>
            <person name="Kuo R.C."/>
            <person name="Labutti K."/>
            <person name="Haridas S."/>
            <person name="Kuo A."/>
            <person name="Salamov A."/>
            <person name="Ahrendt S.R."/>
            <person name="Lipzen A."/>
            <person name="Sullivan W."/>
            <person name="Andreopoulos W.B."/>
            <person name="Clum A."/>
            <person name="Lindquist E."/>
            <person name="Daum C."/>
            <person name="Ramamoorthy G.K."/>
            <person name="Gryganskyi A."/>
            <person name="Culley D."/>
            <person name="Magnuson J.K."/>
            <person name="James T.Y."/>
            <person name="O'Malley M.A."/>
            <person name="Stajich J.E."/>
            <person name="Spatafora J.W."/>
            <person name="Visel A."/>
            <person name="Grigoriev I.V."/>
        </authorList>
    </citation>
    <scope>NUCLEOTIDE SEQUENCE [LARGE SCALE GENOMIC DNA]</scope>
    <source>
        <strain evidence="3 4">NRRL 2496</strain>
    </source>
</reference>
<protein>
    <recommendedName>
        <fullName evidence="2">Enoyl reductase (ER) domain-containing protein</fullName>
    </recommendedName>
</protein>
<evidence type="ECO:0000313" key="4">
    <source>
        <dbReference type="Proteomes" id="UP000242180"/>
    </source>
</evidence>
<accession>A0A1X2H8U1</accession>
<dbReference type="Proteomes" id="UP000242180">
    <property type="component" value="Unassembled WGS sequence"/>
</dbReference>
<dbReference type="Gene3D" id="3.40.50.720">
    <property type="entry name" value="NAD(P)-binding Rossmann-like Domain"/>
    <property type="match status" value="1"/>
</dbReference>
<keyword evidence="1" id="KW-0560">Oxidoreductase</keyword>
<dbReference type="InterPro" id="IPR045010">
    <property type="entry name" value="MDR_fam"/>
</dbReference>
<dbReference type="Gene3D" id="3.90.180.10">
    <property type="entry name" value="Medium-chain alcohol dehydrogenases, catalytic domain"/>
    <property type="match status" value="1"/>
</dbReference>
<dbReference type="OMA" id="DVCQAKA"/>
<evidence type="ECO:0000259" key="2">
    <source>
        <dbReference type="SMART" id="SM00829"/>
    </source>
</evidence>
<evidence type="ECO:0000256" key="1">
    <source>
        <dbReference type="ARBA" id="ARBA00023002"/>
    </source>
</evidence>
<dbReference type="InterPro" id="IPR013149">
    <property type="entry name" value="ADH-like_C"/>
</dbReference>
<dbReference type="InterPro" id="IPR011032">
    <property type="entry name" value="GroES-like_sf"/>
</dbReference>
<dbReference type="CDD" id="cd05288">
    <property type="entry name" value="PGDH"/>
    <property type="match status" value="1"/>
</dbReference>
<dbReference type="FunFam" id="3.40.50.720:FF:000121">
    <property type="entry name" value="Prostaglandin reductase 2"/>
    <property type="match status" value="1"/>
</dbReference>
<comment type="caution">
    <text evidence="3">The sequence shown here is derived from an EMBL/GenBank/DDBJ whole genome shotgun (WGS) entry which is preliminary data.</text>
</comment>
<gene>
    <name evidence="3" type="ORF">BCR43DRAFT_558028</name>
</gene>
<dbReference type="SUPFAM" id="SSF51735">
    <property type="entry name" value="NAD(P)-binding Rossmann-fold domains"/>
    <property type="match status" value="1"/>
</dbReference>
<name>A0A1X2H8U1_SYNRA</name>
<dbReference type="GO" id="GO:0016628">
    <property type="term" value="F:oxidoreductase activity, acting on the CH-CH group of donors, NAD or NADP as acceptor"/>
    <property type="evidence" value="ECO:0007669"/>
    <property type="project" value="InterPro"/>
</dbReference>
<dbReference type="EMBL" id="MCGN01000007">
    <property type="protein sequence ID" value="ORY94973.1"/>
    <property type="molecule type" value="Genomic_DNA"/>
</dbReference>
<dbReference type="Pfam" id="PF00107">
    <property type="entry name" value="ADH_zinc_N"/>
    <property type="match status" value="1"/>
</dbReference>
<dbReference type="SMART" id="SM00829">
    <property type="entry name" value="PKS_ER"/>
    <property type="match status" value="1"/>
</dbReference>
<proteinExistence type="predicted"/>
<dbReference type="AlphaFoldDB" id="A0A1X2H8U1"/>
<dbReference type="PANTHER" id="PTHR43205:SF7">
    <property type="entry name" value="PROSTAGLANDIN REDUCTASE 1"/>
    <property type="match status" value="1"/>
</dbReference>
<dbReference type="PANTHER" id="PTHR43205">
    <property type="entry name" value="PROSTAGLANDIN REDUCTASE"/>
    <property type="match status" value="1"/>
</dbReference>
<dbReference type="InParanoid" id="A0A1X2H8U1"/>